<proteinExistence type="predicted"/>
<reference evidence="3" key="2">
    <citation type="submission" date="2021-10" db="EMBL/GenBank/DDBJ databases">
        <title>Collection of gut derived symbiotic bacterial strains cultured from healthy donors.</title>
        <authorList>
            <person name="Lin H."/>
            <person name="Littmann E."/>
            <person name="Claire K."/>
            <person name="Pamer E."/>
        </authorList>
    </citation>
    <scope>NUCLEOTIDE SEQUENCE</scope>
    <source>
        <strain evidence="3">MSK.23.18</strain>
    </source>
</reference>
<keyword evidence="4" id="KW-0012">Acyltransferase</keyword>
<evidence type="ECO:0000313" key="4">
    <source>
        <dbReference type="EMBL" id="RHG21525.1"/>
    </source>
</evidence>
<reference evidence="4 5" key="1">
    <citation type="submission" date="2018-08" db="EMBL/GenBank/DDBJ databases">
        <title>A genome reference for cultivated species of the human gut microbiota.</title>
        <authorList>
            <person name="Zou Y."/>
            <person name="Xue W."/>
            <person name="Luo G."/>
        </authorList>
    </citation>
    <scope>NUCLEOTIDE SEQUENCE [LARGE SCALE GENOMIC DNA]</scope>
    <source>
        <strain evidence="4 5">AM22-7AC</strain>
    </source>
</reference>
<dbReference type="Pfam" id="PF00132">
    <property type="entry name" value="Hexapep"/>
    <property type="match status" value="1"/>
</dbReference>
<dbReference type="PANTHER" id="PTHR23416">
    <property type="entry name" value="SIALIC ACID SYNTHASE-RELATED"/>
    <property type="match status" value="1"/>
</dbReference>
<organism evidence="4 5">
    <name type="scientific">Mediterraneibacter gnavus</name>
    <name type="common">Ruminococcus gnavus</name>
    <dbReference type="NCBI Taxonomy" id="33038"/>
    <lineage>
        <taxon>Bacteria</taxon>
        <taxon>Bacillati</taxon>
        <taxon>Bacillota</taxon>
        <taxon>Clostridia</taxon>
        <taxon>Lachnospirales</taxon>
        <taxon>Lachnospiraceae</taxon>
        <taxon>Mediterraneibacter</taxon>
    </lineage>
</organism>
<dbReference type="SUPFAM" id="SSF51161">
    <property type="entry name" value="Trimeric LpxA-like enzymes"/>
    <property type="match status" value="1"/>
</dbReference>
<dbReference type="InterPro" id="IPR051159">
    <property type="entry name" value="Hexapeptide_acetyltransf"/>
</dbReference>
<gene>
    <name evidence="4" type="ORF">DW270_03635</name>
    <name evidence="3" type="ORF">LIQ08_06250</name>
</gene>
<dbReference type="InterPro" id="IPR011004">
    <property type="entry name" value="Trimer_LpxA-like_sf"/>
</dbReference>
<dbReference type="Proteomes" id="UP000285697">
    <property type="component" value="Unassembled WGS sequence"/>
</dbReference>
<sequence>MKISTILAYGIYKIYVHFPASYAHIQLGQKAIRGWCASKIMRTTGKNINIEKGVLFSSKCSIGNNSGIGVNCAVHGECFIGDNVMMGPNCVIHTVNHRFDRIDIPMNQQGESETKPVIIGDDVWLGSNVIILPGVKIGSHAIVGAGSVVTKNVPEYAIVGGNPAIVRKSRIEVLSR</sequence>
<dbReference type="Proteomes" id="UP001297370">
    <property type="component" value="Unassembled WGS sequence"/>
</dbReference>
<dbReference type="EMBL" id="QRIA01000003">
    <property type="protein sequence ID" value="RHG21525.1"/>
    <property type="molecule type" value="Genomic_DNA"/>
</dbReference>
<dbReference type="CDD" id="cd04647">
    <property type="entry name" value="LbH_MAT_like"/>
    <property type="match status" value="1"/>
</dbReference>
<dbReference type="EMBL" id="JAJBOM010000006">
    <property type="protein sequence ID" value="MCB5618763.1"/>
    <property type="molecule type" value="Genomic_DNA"/>
</dbReference>
<evidence type="ECO:0000256" key="1">
    <source>
        <dbReference type="ARBA" id="ARBA00022679"/>
    </source>
</evidence>
<dbReference type="Gene3D" id="2.160.10.10">
    <property type="entry name" value="Hexapeptide repeat proteins"/>
    <property type="match status" value="1"/>
</dbReference>
<evidence type="ECO:0000313" key="3">
    <source>
        <dbReference type="EMBL" id="MCB5618763.1"/>
    </source>
</evidence>
<keyword evidence="2" id="KW-0677">Repeat</keyword>
<dbReference type="InterPro" id="IPR001451">
    <property type="entry name" value="Hexapep"/>
</dbReference>
<keyword evidence="1 4" id="KW-0808">Transferase</keyword>
<dbReference type="PROSITE" id="PS00101">
    <property type="entry name" value="HEXAPEP_TRANSFERASES"/>
    <property type="match status" value="1"/>
</dbReference>
<accession>A0A414SNK5</accession>
<comment type="caution">
    <text evidence="4">The sequence shown here is derived from an EMBL/GenBank/DDBJ whole genome shotgun (WGS) entry which is preliminary data.</text>
</comment>
<dbReference type="GO" id="GO:0016746">
    <property type="term" value="F:acyltransferase activity"/>
    <property type="evidence" value="ECO:0007669"/>
    <property type="project" value="UniProtKB-KW"/>
</dbReference>
<protein>
    <submittedName>
        <fullName evidence="4">Acyltransferase</fullName>
    </submittedName>
</protein>
<evidence type="ECO:0000256" key="2">
    <source>
        <dbReference type="ARBA" id="ARBA00022737"/>
    </source>
</evidence>
<dbReference type="InterPro" id="IPR018357">
    <property type="entry name" value="Hexapep_transf_CS"/>
</dbReference>
<dbReference type="AlphaFoldDB" id="A0A414SNK5"/>
<dbReference type="RefSeq" id="WP_118262819.1">
    <property type="nucleotide sequence ID" value="NZ_JAAIQY010000008.1"/>
</dbReference>
<name>A0A414SNK5_MEDGN</name>
<evidence type="ECO:0000313" key="5">
    <source>
        <dbReference type="Proteomes" id="UP000285697"/>
    </source>
</evidence>